<proteinExistence type="predicted"/>
<feature type="transmembrane region" description="Helical" evidence="1">
    <location>
        <begin position="6"/>
        <end position="23"/>
    </location>
</feature>
<keyword evidence="1" id="KW-1133">Transmembrane helix</keyword>
<keyword evidence="1" id="KW-0812">Transmembrane</keyword>
<sequence length="49" mass="5243">MVVNIIIGGAIFGYAGYALWKFISRSKQGKCAACDIKNSCSSNHCNSSK</sequence>
<evidence type="ECO:0008006" key="4">
    <source>
        <dbReference type="Google" id="ProtNLM"/>
    </source>
</evidence>
<dbReference type="Pfam" id="PF12669">
    <property type="entry name" value="FeoB_associated"/>
    <property type="match status" value="1"/>
</dbReference>
<dbReference type="Proteomes" id="UP001231362">
    <property type="component" value="Unassembled WGS sequence"/>
</dbReference>
<keyword evidence="1" id="KW-0472">Membrane</keyword>
<evidence type="ECO:0000256" key="1">
    <source>
        <dbReference type="SAM" id="Phobius"/>
    </source>
</evidence>
<accession>A0ABT9UYD7</accession>
<name>A0ABT9UYD7_9BACL</name>
<dbReference type="RefSeq" id="WP_307148346.1">
    <property type="nucleotide sequence ID" value="NZ_JAUSTU010000001.1"/>
</dbReference>
<dbReference type="EMBL" id="JAUSTU010000001">
    <property type="protein sequence ID" value="MDQ0153714.1"/>
    <property type="molecule type" value="Genomic_DNA"/>
</dbReference>
<protein>
    <recommendedName>
        <fullName evidence="4">FeoB-associated Cys-rich membrane protein</fullName>
    </recommendedName>
</protein>
<organism evidence="2 3">
    <name type="scientific">Anoxybacillus andreesenii</name>
    <dbReference type="NCBI Taxonomy" id="1325932"/>
    <lineage>
        <taxon>Bacteria</taxon>
        <taxon>Bacillati</taxon>
        <taxon>Bacillota</taxon>
        <taxon>Bacilli</taxon>
        <taxon>Bacillales</taxon>
        <taxon>Anoxybacillaceae</taxon>
        <taxon>Anoxybacillus</taxon>
    </lineage>
</organism>
<evidence type="ECO:0000313" key="3">
    <source>
        <dbReference type="Proteomes" id="UP001231362"/>
    </source>
</evidence>
<reference evidence="2 3" key="1">
    <citation type="submission" date="2023-07" db="EMBL/GenBank/DDBJ databases">
        <title>Genomic Encyclopedia of Type Strains, Phase IV (KMG-IV): sequencing the most valuable type-strain genomes for metagenomic binning, comparative biology and taxonomic classification.</title>
        <authorList>
            <person name="Goeker M."/>
        </authorList>
    </citation>
    <scope>NUCLEOTIDE SEQUENCE [LARGE SCALE GENOMIC DNA]</scope>
    <source>
        <strain evidence="2 3">DSM 23948</strain>
    </source>
</reference>
<keyword evidence="3" id="KW-1185">Reference proteome</keyword>
<gene>
    <name evidence="2" type="ORF">J2S07_000012</name>
</gene>
<evidence type="ECO:0000313" key="2">
    <source>
        <dbReference type="EMBL" id="MDQ0153714.1"/>
    </source>
</evidence>
<comment type="caution">
    <text evidence="2">The sequence shown here is derived from an EMBL/GenBank/DDBJ whole genome shotgun (WGS) entry which is preliminary data.</text>
</comment>